<feature type="region of interest" description="Disordered" evidence="1">
    <location>
        <begin position="183"/>
        <end position="211"/>
    </location>
</feature>
<reference evidence="2" key="1">
    <citation type="submission" date="2022-05" db="EMBL/GenBank/DDBJ databases">
        <title>The Musa troglodytarum L. genome provides insights into the mechanism of non-climacteric behaviour and enrichment of carotenoids.</title>
        <authorList>
            <person name="Wang J."/>
        </authorList>
    </citation>
    <scope>NUCLEOTIDE SEQUENCE</scope>
    <source>
        <tissue evidence="2">Leaf</tissue>
    </source>
</reference>
<sequence length="211" mass="23564">MITEEGVAFAPSRTPQVPFHALEESRAPVCCCRLQERRRMGNCQAPEAVVIQHPGGREEQLYWPMSAADVMKSNPGYHVALVTLCVSEQRGDGGGGVVRLTRVRLLKPKDVLLLGQVYRLVTSQEVTLALRARTQEKLNKCQQHRTNDQVDYLLFFAEFGFDGAGVLNALCVHVVRQVAKQQRDRQRSGPQMAARARQWRPSLQSIAEAAS</sequence>
<protein>
    <submittedName>
        <fullName evidence="2">Uncharacterized protein</fullName>
    </submittedName>
</protein>
<dbReference type="PANTHER" id="PTHR33413:SF35">
    <property type="entry name" value="OS09G0381600 PROTEIN"/>
    <property type="match status" value="1"/>
</dbReference>
<gene>
    <name evidence="2" type="ORF">MUK42_19779</name>
</gene>
<proteinExistence type="predicted"/>
<accession>A0A9E7K3K1</accession>
<dbReference type="InterPro" id="IPR025322">
    <property type="entry name" value="PADRE_dom"/>
</dbReference>
<dbReference type="EMBL" id="CP097507">
    <property type="protein sequence ID" value="URE03501.1"/>
    <property type="molecule type" value="Genomic_DNA"/>
</dbReference>
<keyword evidence="3" id="KW-1185">Reference proteome</keyword>
<name>A0A9E7K3K1_9LILI</name>
<organism evidence="2 3">
    <name type="scientific">Musa troglodytarum</name>
    <name type="common">fe'i banana</name>
    <dbReference type="NCBI Taxonomy" id="320322"/>
    <lineage>
        <taxon>Eukaryota</taxon>
        <taxon>Viridiplantae</taxon>
        <taxon>Streptophyta</taxon>
        <taxon>Embryophyta</taxon>
        <taxon>Tracheophyta</taxon>
        <taxon>Spermatophyta</taxon>
        <taxon>Magnoliopsida</taxon>
        <taxon>Liliopsida</taxon>
        <taxon>Zingiberales</taxon>
        <taxon>Musaceae</taxon>
        <taxon>Musa</taxon>
    </lineage>
</organism>
<dbReference type="Pfam" id="PF14009">
    <property type="entry name" value="PADRE"/>
    <property type="match status" value="1"/>
</dbReference>
<dbReference type="Proteomes" id="UP001055439">
    <property type="component" value="Chromosome 5"/>
</dbReference>
<dbReference type="AlphaFoldDB" id="A0A9E7K3K1"/>
<evidence type="ECO:0000313" key="3">
    <source>
        <dbReference type="Proteomes" id="UP001055439"/>
    </source>
</evidence>
<evidence type="ECO:0000256" key="1">
    <source>
        <dbReference type="SAM" id="MobiDB-lite"/>
    </source>
</evidence>
<dbReference type="OrthoDB" id="783595at2759"/>
<dbReference type="PANTHER" id="PTHR33413">
    <property type="entry name" value="EXPRESSED PROTEIN"/>
    <property type="match status" value="1"/>
</dbReference>
<evidence type="ECO:0000313" key="2">
    <source>
        <dbReference type="EMBL" id="URE03501.1"/>
    </source>
</evidence>